<evidence type="ECO:0000313" key="7">
    <source>
        <dbReference type="Proteomes" id="UP000663929"/>
    </source>
</evidence>
<evidence type="ECO:0000256" key="4">
    <source>
        <dbReference type="ARBA" id="ARBA00022840"/>
    </source>
</evidence>
<feature type="domain" description="ABC transporter" evidence="5">
    <location>
        <begin position="6"/>
        <end position="234"/>
    </location>
</feature>
<sequence>MSAYSIEVTNVSKWYGDVSALTEVSLNIEPGILGLLGPNGAGKSTLLKLMSGQLDPSIGEINILGQNYHNNPQLWSKVGLCPEQDSLWEEFSGPGFLSAMLQLQGWGVHDSDRRAAELIGMLDLAKAGRRRVSGYSKGMRQKLRIAQSLAHRPEVLFLDEPMTGLDATSRTLVSDLIIEMGRSGMTVVVSSHILHEVENITKEMVIINQGSLRARGNVYEIRELLTDHPLQLELSVDDPRRFCQAFLGKPHVVKVELVPEDPERVIVFTQHQNQFFQDLPEILEDHDIHIKSIHAEDEDMEAVFKYLVH</sequence>
<comment type="similarity">
    <text evidence="1">Belongs to the ABC transporter superfamily.</text>
</comment>
<accession>A0A8A4TS80</accession>
<name>A0A8A4TS80_SULCO</name>
<dbReference type="SMART" id="SM00382">
    <property type="entry name" value="AAA"/>
    <property type="match status" value="1"/>
</dbReference>
<dbReference type="InterPro" id="IPR003593">
    <property type="entry name" value="AAA+_ATPase"/>
</dbReference>
<keyword evidence="3" id="KW-0547">Nucleotide-binding</keyword>
<dbReference type="AlphaFoldDB" id="A0A8A4TS80"/>
<dbReference type="Proteomes" id="UP000663929">
    <property type="component" value="Chromosome"/>
</dbReference>
<dbReference type="SUPFAM" id="SSF52540">
    <property type="entry name" value="P-loop containing nucleoside triphosphate hydrolases"/>
    <property type="match status" value="1"/>
</dbReference>
<dbReference type="EMBL" id="CP071793">
    <property type="protein sequence ID" value="QTD52247.1"/>
    <property type="molecule type" value="Genomic_DNA"/>
</dbReference>
<evidence type="ECO:0000256" key="1">
    <source>
        <dbReference type="ARBA" id="ARBA00005417"/>
    </source>
</evidence>
<dbReference type="PROSITE" id="PS00211">
    <property type="entry name" value="ABC_TRANSPORTER_1"/>
    <property type="match status" value="1"/>
</dbReference>
<evidence type="ECO:0000313" key="6">
    <source>
        <dbReference type="EMBL" id="QTD52247.1"/>
    </source>
</evidence>
<dbReference type="GO" id="GO:0005524">
    <property type="term" value="F:ATP binding"/>
    <property type="evidence" value="ECO:0007669"/>
    <property type="project" value="UniProtKB-KW"/>
</dbReference>
<keyword evidence="4 6" id="KW-0067">ATP-binding</keyword>
<dbReference type="Pfam" id="PF00005">
    <property type="entry name" value="ABC_tran"/>
    <property type="match status" value="1"/>
</dbReference>
<organism evidence="6 7">
    <name type="scientific">Sulfidibacter corallicola</name>
    <dbReference type="NCBI Taxonomy" id="2818388"/>
    <lineage>
        <taxon>Bacteria</taxon>
        <taxon>Pseudomonadati</taxon>
        <taxon>Acidobacteriota</taxon>
        <taxon>Holophagae</taxon>
        <taxon>Acanthopleuribacterales</taxon>
        <taxon>Acanthopleuribacteraceae</taxon>
        <taxon>Sulfidibacter</taxon>
    </lineage>
</organism>
<dbReference type="InterPro" id="IPR017871">
    <property type="entry name" value="ABC_transporter-like_CS"/>
</dbReference>
<dbReference type="CDD" id="cd03230">
    <property type="entry name" value="ABC_DR_subfamily_A"/>
    <property type="match status" value="1"/>
</dbReference>
<dbReference type="GO" id="GO:0016887">
    <property type="term" value="F:ATP hydrolysis activity"/>
    <property type="evidence" value="ECO:0007669"/>
    <property type="project" value="InterPro"/>
</dbReference>
<dbReference type="PANTHER" id="PTHR43335:SF11">
    <property type="entry name" value="ABC TRANSPORTER RELATED"/>
    <property type="match status" value="1"/>
</dbReference>
<evidence type="ECO:0000256" key="2">
    <source>
        <dbReference type="ARBA" id="ARBA00022448"/>
    </source>
</evidence>
<gene>
    <name evidence="6" type="ORF">J3U87_07215</name>
</gene>
<dbReference type="PROSITE" id="PS50893">
    <property type="entry name" value="ABC_TRANSPORTER_2"/>
    <property type="match status" value="1"/>
</dbReference>
<keyword evidence="7" id="KW-1185">Reference proteome</keyword>
<dbReference type="InterPro" id="IPR003439">
    <property type="entry name" value="ABC_transporter-like_ATP-bd"/>
</dbReference>
<dbReference type="PANTHER" id="PTHR43335">
    <property type="entry name" value="ABC TRANSPORTER, ATP-BINDING PROTEIN"/>
    <property type="match status" value="1"/>
</dbReference>
<evidence type="ECO:0000259" key="5">
    <source>
        <dbReference type="PROSITE" id="PS50893"/>
    </source>
</evidence>
<proteinExistence type="inferred from homology"/>
<protein>
    <submittedName>
        <fullName evidence="6">ABC transporter ATP-binding protein</fullName>
    </submittedName>
</protein>
<dbReference type="InterPro" id="IPR027417">
    <property type="entry name" value="P-loop_NTPase"/>
</dbReference>
<dbReference type="RefSeq" id="WP_237382356.1">
    <property type="nucleotide sequence ID" value="NZ_CP071793.1"/>
</dbReference>
<keyword evidence="2" id="KW-0813">Transport</keyword>
<dbReference type="KEGG" id="scor:J3U87_07215"/>
<reference evidence="6" key="1">
    <citation type="submission" date="2021-03" db="EMBL/GenBank/DDBJ databases">
        <title>Acanthopleuribacteraceae sp. M133.</title>
        <authorList>
            <person name="Wang G."/>
        </authorList>
    </citation>
    <scope>NUCLEOTIDE SEQUENCE</scope>
    <source>
        <strain evidence="6">M133</strain>
    </source>
</reference>
<dbReference type="Gene3D" id="3.40.50.300">
    <property type="entry name" value="P-loop containing nucleotide triphosphate hydrolases"/>
    <property type="match status" value="1"/>
</dbReference>
<evidence type="ECO:0000256" key="3">
    <source>
        <dbReference type="ARBA" id="ARBA00022741"/>
    </source>
</evidence>